<dbReference type="AlphaFoldDB" id="A0ABC8QS58"/>
<organism evidence="3 4">
    <name type="scientific">Ilex paraguariensis</name>
    <name type="common">yerba mate</name>
    <dbReference type="NCBI Taxonomy" id="185542"/>
    <lineage>
        <taxon>Eukaryota</taxon>
        <taxon>Viridiplantae</taxon>
        <taxon>Streptophyta</taxon>
        <taxon>Embryophyta</taxon>
        <taxon>Tracheophyta</taxon>
        <taxon>Spermatophyta</taxon>
        <taxon>Magnoliopsida</taxon>
        <taxon>eudicotyledons</taxon>
        <taxon>Gunneridae</taxon>
        <taxon>Pentapetalae</taxon>
        <taxon>asterids</taxon>
        <taxon>campanulids</taxon>
        <taxon>Aquifoliales</taxon>
        <taxon>Aquifoliaceae</taxon>
        <taxon>Ilex</taxon>
    </lineage>
</organism>
<keyword evidence="2" id="KW-0812">Transmembrane</keyword>
<feature type="region of interest" description="Disordered" evidence="1">
    <location>
        <begin position="66"/>
        <end position="96"/>
    </location>
</feature>
<comment type="caution">
    <text evidence="3">The sequence shown here is derived from an EMBL/GenBank/DDBJ whole genome shotgun (WGS) entry which is preliminary data.</text>
</comment>
<dbReference type="EMBL" id="CAUOFW020000719">
    <property type="protein sequence ID" value="CAK9135558.1"/>
    <property type="molecule type" value="Genomic_DNA"/>
</dbReference>
<sequence>MEGMQQLALPIVGIVAVAAVTFYAVSFAELREVPILSLSHMHILFFMVLQLISFLNLQKSFRDLDESEESENMGFKSSLSSRERRARRKAEKEAKS</sequence>
<proteinExistence type="predicted"/>
<accession>A0ABC8QS58</accession>
<dbReference type="PANTHER" id="PTHR37225:SF1">
    <property type="entry name" value="OS04G0657900 PROTEIN"/>
    <property type="match status" value="1"/>
</dbReference>
<keyword evidence="4" id="KW-1185">Reference proteome</keyword>
<feature type="transmembrane region" description="Helical" evidence="2">
    <location>
        <begin position="7"/>
        <end position="26"/>
    </location>
</feature>
<name>A0ABC8QS58_9AQUA</name>
<dbReference type="Proteomes" id="UP001642360">
    <property type="component" value="Unassembled WGS sequence"/>
</dbReference>
<keyword evidence="2" id="KW-1133">Transmembrane helix</keyword>
<dbReference type="PANTHER" id="PTHR37225">
    <property type="entry name" value="OSJNBA0011F23.3 PROTEIN"/>
    <property type="match status" value="1"/>
</dbReference>
<evidence type="ECO:0000313" key="4">
    <source>
        <dbReference type="Proteomes" id="UP001642360"/>
    </source>
</evidence>
<evidence type="ECO:0000256" key="2">
    <source>
        <dbReference type="SAM" id="Phobius"/>
    </source>
</evidence>
<feature type="transmembrane region" description="Helical" evidence="2">
    <location>
        <begin position="38"/>
        <end position="57"/>
    </location>
</feature>
<protein>
    <submittedName>
        <fullName evidence="3">Uncharacterized protein</fullName>
    </submittedName>
</protein>
<reference evidence="3 4" key="1">
    <citation type="submission" date="2024-02" db="EMBL/GenBank/DDBJ databases">
        <authorList>
            <person name="Vignale AGUSTIN F."/>
            <person name="Sosa J E."/>
            <person name="Modenutti C."/>
        </authorList>
    </citation>
    <scope>NUCLEOTIDE SEQUENCE [LARGE SCALE GENOMIC DNA]</scope>
</reference>
<gene>
    <name evidence="3" type="ORF">ILEXP_LOCUS2514</name>
</gene>
<evidence type="ECO:0000313" key="3">
    <source>
        <dbReference type="EMBL" id="CAK9135558.1"/>
    </source>
</evidence>
<evidence type="ECO:0000256" key="1">
    <source>
        <dbReference type="SAM" id="MobiDB-lite"/>
    </source>
</evidence>
<keyword evidence="2" id="KW-0472">Membrane</keyword>